<dbReference type="EMBL" id="JANPWB010000016">
    <property type="protein sequence ID" value="KAJ1084452.1"/>
    <property type="molecule type" value="Genomic_DNA"/>
</dbReference>
<proteinExistence type="predicted"/>
<evidence type="ECO:0000313" key="3">
    <source>
        <dbReference type="Proteomes" id="UP001066276"/>
    </source>
</evidence>
<comment type="caution">
    <text evidence="2">The sequence shown here is derived from an EMBL/GenBank/DDBJ whole genome shotgun (WGS) entry which is preliminary data.</text>
</comment>
<accession>A0AAV7L1W2</accession>
<feature type="region of interest" description="Disordered" evidence="1">
    <location>
        <begin position="97"/>
        <end position="125"/>
    </location>
</feature>
<reference evidence="2" key="1">
    <citation type="journal article" date="2022" name="bioRxiv">
        <title>Sequencing and chromosome-scale assembly of the giantPleurodeles waltlgenome.</title>
        <authorList>
            <person name="Brown T."/>
            <person name="Elewa A."/>
            <person name="Iarovenko S."/>
            <person name="Subramanian E."/>
            <person name="Araus A.J."/>
            <person name="Petzold A."/>
            <person name="Susuki M."/>
            <person name="Suzuki K.-i.T."/>
            <person name="Hayashi T."/>
            <person name="Toyoda A."/>
            <person name="Oliveira C."/>
            <person name="Osipova E."/>
            <person name="Leigh N.D."/>
            <person name="Simon A."/>
            <person name="Yun M.H."/>
        </authorList>
    </citation>
    <scope>NUCLEOTIDE SEQUENCE</scope>
    <source>
        <strain evidence="2">20211129_DDA</strain>
        <tissue evidence="2">Liver</tissue>
    </source>
</reference>
<dbReference type="Proteomes" id="UP001066276">
    <property type="component" value="Chromosome 12"/>
</dbReference>
<protein>
    <submittedName>
        <fullName evidence="2">Uncharacterized protein</fullName>
    </submittedName>
</protein>
<name>A0AAV7L1W2_PLEWA</name>
<dbReference type="AlphaFoldDB" id="A0AAV7L1W2"/>
<evidence type="ECO:0000313" key="2">
    <source>
        <dbReference type="EMBL" id="KAJ1084452.1"/>
    </source>
</evidence>
<feature type="compositionally biased region" description="Low complexity" evidence="1">
    <location>
        <begin position="100"/>
        <end position="114"/>
    </location>
</feature>
<evidence type="ECO:0000256" key="1">
    <source>
        <dbReference type="SAM" id="MobiDB-lite"/>
    </source>
</evidence>
<organism evidence="2 3">
    <name type="scientific">Pleurodeles waltl</name>
    <name type="common">Iberian ribbed newt</name>
    <dbReference type="NCBI Taxonomy" id="8319"/>
    <lineage>
        <taxon>Eukaryota</taxon>
        <taxon>Metazoa</taxon>
        <taxon>Chordata</taxon>
        <taxon>Craniata</taxon>
        <taxon>Vertebrata</taxon>
        <taxon>Euteleostomi</taxon>
        <taxon>Amphibia</taxon>
        <taxon>Batrachia</taxon>
        <taxon>Caudata</taxon>
        <taxon>Salamandroidea</taxon>
        <taxon>Salamandridae</taxon>
        <taxon>Pleurodelinae</taxon>
        <taxon>Pleurodeles</taxon>
    </lineage>
</organism>
<sequence length="125" mass="14645">MQTCRRLEKKWRQEQTLDNHTAFKNTIRRHHQFIRTAKRTTFKERIDNNAQSYKELFNIVKELSNPGSNVNDIPPSQDLCDSVATFFYHKVSDIHESFNAQTPPATPTPQTYRPQQPPALLDPHQ</sequence>
<gene>
    <name evidence="2" type="ORF">NDU88_004599</name>
</gene>
<keyword evidence="3" id="KW-1185">Reference proteome</keyword>